<dbReference type="PANTHER" id="PTHR11439:SF438">
    <property type="entry name" value="REVERSE TRANSCRIPTASE TY1_COPIA-TYPE DOMAIN-CONTAINING PROTEIN"/>
    <property type="match status" value="1"/>
</dbReference>
<dbReference type="OrthoDB" id="4356562at2759"/>
<gene>
    <name evidence="1" type="ORF">Egran_07106</name>
</gene>
<proteinExistence type="predicted"/>
<evidence type="ECO:0000313" key="2">
    <source>
        <dbReference type="Proteomes" id="UP000243515"/>
    </source>
</evidence>
<keyword evidence="2" id="KW-1185">Reference proteome</keyword>
<protein>
    <recommendedName>
        <fullName evidence="3">Reverse transcriptase Ty1/copia-type domain-containing protein</fullName>
    </recommendedName>
</protein>
<dbReference type="PANTHER" id="PTHR11439">
    <property type="entry name" value="GAG-POL-RELATED RETROTRANSPOSON"/>
    <property type="match status" value="1"/>
</dbReference>
<evidence type="ECO:0000313" key="1">
    <source>
        <dbReference type="EMBL" id="OXV05126.1"/>
    </source>
</evidence>
<name>A0A232LLU6_9EURO</name>
<accession>A0A232LLU6</accession>
<feature type="non-terminal residue" evidence="1">
    <location>
        <position position="1"/>
    </location>
</feature>
<reference evidence="1 2" key="1">
    <citation type="journal article" date="2015" name="Environ. Microbiol.">
        <title>Metagenome sequence of Elaphomyces granulatus from sporocarp tissue reveals Ascomycota ectomycorrhizal fingerprints of genome expansion and a Proteobacteria-rich microbiome.</title>
        <authorList>
            <person name="Quandt C.A."/>
            <person name="Kohler A."/>
            <person name="Hesse C.N."/>
            <person name="Sharpton T.J."/>
            <person name="Martin F."/>
            <person name="Spatafora J.W."/>
        </authorList>
    </citation>
    <scope>NUCLEOTIDE SEQUENCE [LARGE SCALE GENOMIC DNA]</scope>
    <source>
        <strain evidence="1 2">OSC145934</strain>
    </source>
</reference>
<dbReference type="CDD" id="cd09272">
    <property type="entry name" value="RNase_HI_RT_Ty1"/>
    <property type="match status" value="1"/>
</dbReference>
<evidence type="ECO:0008006" key="3">
    <source>
        <dbReference type="Google" id="ProtNLM"/>
    </source>
</evidence>
<comment type="caution">
    <text evidence="1">The sequence shown here is derived from an EMBL/GenBank/DDBJ whole genome shotgun (WGS) entry which is preliminary data.</text>
</comment>
<dbReference type="Proteomes" id="UP000243515">
    <property type="component" value="Unassembled WGS sequence"/>
</dbReference>
<sequence>YEFRDLGELKWFLNIRITRDREKRKLYLTQDSYIDNIIKRFGLEHAPKSHTPLSREASQFVPFDGQASSNQIREYQERLGSLIYLANSLRIDIAHPASLLARFMHNPSPIHRAEADHIIAYLRDHKWLSLVVDGNVPLFDGSMQVFEGASDAAYGDDHATRRSSEGYVFRLYECPIDWRAIRQDTVTTSTTEAELLALTHTGKQIMWWQRFFKQLGFEPGHEYILHCDNSQTVGLVNKTAPIITTKLRHVDIQQHWLRECVERGDFKVEWISTNDLIADGLTKPLTRQKHERFIRLLGLVDLPLH</sequence>
<organism evidence="1 2">
    <name type="scientific">Elaphomyces granulatus</name>
    <dbReference type="NCBI Taxonomy" id="519963"/>
    <lineage>
        <taxon>Eukaryota</taxon>
        <taxon>Fungi</taxon>
        <taxon>Dikarya</taxon>
        <taxon>Ascomycota</taxon>
        <taxon>Pezizomycotina</taxon>
        <taxon>Eurotiomycetes</taxon>
        <taxon>Eurotiomycetidae</taxon>
        <taxon>Eurotiales</taxon>
        <taxon>Elaphomycetaceae</taxon>
        <taxon>Elaphomyces</taxon>
    </lineage>
</organism>
<dbReference type="AlphaFoldDB" id="A0A232LLU6"/>
<dbReference type="EMBL" id="NPHW01007609">
    <property type="protein sequence ID" value="OXV05126.1"/>
    <property type="molecule type" value="Genomic_DNA"/>
</dbReference>